<evidence type="ECO:0000313" key="3">
    <source>
        <dbReference type="Proteomes" id="UP000594638"/>
    </source>
</evidence>
<sequence length="115" mass="12676">MRTPPLPLPKHTAPLAVADEEATGEPLLRPTTINAVPNSVDGGGLWKKSARMKPWLLLESTGQAQVVEAEKHTIMRRTRLPAHDLQILNPLPSYPSVDWGRDGPRSAPVEFKRSL</sequence>
<comment type="caution">
    <text evidence="2">The sequence shown here is derived from an EMBL/GenBank/DDBJ whole genome shotgun (WGS) entry which is preliminary data.</text>
</comment>
<reference evidence="2 3" key="1">
    <citation type="submission" date="2019-12" db="EMBL/GenBank/DDBJ databases">
        <authorList>
            <person name="Alioto T."/>
            <person name="Alioto T."/>
            <person name="Gomez Garrido J."/>
        </authorList>
    </citation>
    <scope>NUCLEOTIDE SEQUENCE [LARGE SCALE GENOMIC DNA]</scope>
</reference>
<dbReference type="Gramene" id="OE9A073192T1">
    <property type="protein sequence ID" value="OE9A073192C1"/>
    <property type="gene ID" value="OE9A073192"/>
</dbReference>
<dbReference type="AlphaFoldDB" id="A0A8S0RFL2"/>
<gene>
    <name evidence="2" type="ORF">OLEA9_A073192</name>
</gene>
<dbReference type="Proteomes" id="UP000594638">
    <property type="component" value="Unassembled WGS sequence"/>
</dbReference>
<proteinExistence type="predicted"/>
<evidence type="ECO:0000313" key="2">
    <source>
        <dbReference type="EMBL" id="CAA2978065.1"/>
    </source>
</evidence>
<name>A0A8S0RFL2_OLEEU</name>
<protein>
    <submittedName>
        <fullName evidence="2">Magnesium transporter MRS2-3-like</fullName>
    </submittedName>
</protein>
<feature type="region of interest" description="Disordered" evidence="1">
    <location>
        <begin position="93"/>
        <end position="115"/>
    </location>
</feature>
<feature type="compositionally biased region" description="Basic and acidic residues" evidence="1">
    <location>
        <begin position="99"/>
        <end position="115"/>
    </location>
</feature>
<accession>A0A8S0RFL2</accession>
<feature type="non-terminal residue" evidence="2">
    <location>
        <position position="115"/>
    </location>
</feature>
<evidence type="ECO:0000256" key="1">
    <source>
        <dbReference type="SAM" id="MobiDB-lite"/>
    </source>
</evidence>
<dbReference type="EMBL" id="CACTIH010003616">
    <property type="protein sequence ID" value="CAA2978065.1"/>
    <property type="molecule type" value="Genomic_DNA"/>
</dbReference>
<keyword evidence="3" id="KW-1185">Reference proteome</keyword>
<organism evidence="2 3">
    <name type="scientific">Olea europaea subsp. europaea</name>
    <dbReference type="NCBI Taxonomy" id="158383"/>
    <lineage>
        <taxon>Eukaryota</taxon>
        <taxon>Viridiplantae</taxon>
        <taxon>Streptophyta</taxon>
        <taxon>Embryophyta</taxon>
        <taxon>Tracheophyta</taxon>
        <taxon>Spermatophyta</taxon>
        <taxon>Magnoliopsida</taxon>
        <taxon>eudicotyledons</taxon>
        <taxon>Gunneridae</taxon>
        <taxon>Pentapetalae</taxon>
        <taxon>asterids</taxon>
        <taxon>lamiids</taxon>
        <taxon>Lamiales</taxon>
        <taxon>Oleaceae</taxon>
        <taxon>Oleeae</taxon>
        <taxon>Olea</taxon>
    </lineage>
</organism>